<keyword evidence="1" id="KW-0472">Membrane</keyword>
<feature type="transmembrane region" description="Helical" evidence="1">
    <location>
        <begin position="15"/>
        <end position="32"/>
    </location>
</feature>
<protein>
    <submittedName>
        <fullName evidence="2">Uncharacterized protein</fullName>
    </submittedName>
</protein>
<organism evidence="2 3">
    <name type="scientific">Euplotes crassus</name>
    <dbReference type="NCBI Taxonomy" id="5936"/>
    <lineage>
        <taxon>Eukaryota</taxon>
        <taxon>Sar</taxon>
        <taxon>Alveolata</taxon>
        <taxon>Ciliophora</taxon>
        <taxon>Intramacronucleata</taxon>
        <taxon>Spirotrichea</taxon>
        <taxon>Hypotrichia</taxon>
        <taxon>Euplotida</taxon>
        <taxon>Euplotidae</taxon>
        <taxon>Moneuplotes</taxon>
    </lineage>
</organism>
<keyword evidence="1" id="KW-1133">Transmembrane helix</keyword>
<dbReference type="AlphaFoldDB" id="A0AAD1XBZ7"/>
<comment type="caution">
    <text evidence="2">The sequence shown here is derived from an EMBL/GenBank/DDBJ whole genome shotgun (WGS) entry which is preliminary data.</text>
</comment>
<keyword evidence="1" id="KW-0812">Transmembrane</keyword>
<evidence type="ECO:0000256" key="1">
    <source>
        <dbReference type="SAM" id="Phobius"/>
    </source>
</evidence>
<accession>A0AAD1XBZ7</accession>
<gene>
    <name evidence="2" type="ORF">ECRASSUSDP1_LOCUS6285</name>
</gene>
<reference evidence="2" key="1">
    <citation type="submission" date="2023-07" db="EMBL/GenBank/DDBJ databases">
        <authorList>
            <consortium name="AG Swart"/>
            <person name="Singh M."/>
            <person name="Singh A."/>
            <person name="Seah K."/>
            <person name="Emmerich C."/>
        </authorList>
    </citation>
    <scope>NUCLEOTIDE SEQUENCE</scope>
    <source>
        <strain evidence="2">DP1</strain>
    </source>
</reference>
<evidence type="ECO:0000313" key="3">
    <source>
        <dbReference type="Proteomes" id="UP001295684"/>
    </source>
</evidence>
<feature type="transmembrane region" description="Helical" evidence="1">
    <location>
        <begin position="92"/>
        <end position="114"/>
    </location>
</feature>
<keyword evidence="3" id="KW-1185">Reference proteome</keyword>
<evidence type="ECO:0000313" key="2">
    <source>
        <dbReference type="EMBL" id="CAI2364935.1"/>
    </source>
</evidence>
<dbReference type="Proteomes" id="UP001295684">
    <property type="component" value="Unassembled WGS sequence"/>
</dbReference>
<proteinExistence type="predicted"/>
<sequence length="173" mass="20126">MSVVSSIISMSPLNGFFNMIITLQLLLLLPLIPEYFPKNIMNLLTGVSFSMFTFDFIKFKDIPFIVGLTKWVSYPQSDEYLNDIGLNSDSSVINYLSIMATVVLICLVHILIVICYKCSQEKLLRTWTQKLIIKLFVYFTFNVYIRIFMHWILVCFDLNIFCILHSESIDRGH</sequence>
<feature type="transmembrane region" description="Helical" evidence="1">
    <location>
        <begin position="135"/>
        <end position="153"/>
    </location>
</feature>
<dbReference type="EMBL" id="CAMPGE010006090">
    <property type="protein sequence ID" value="CAI2364935.1"/>
    <property type="molecule type" value="Genomic_DNA"/>
</dbReference>
<name>A0AAD1XBZ7_EUPCR</name>